<dbReference type="InterPro" id="IPR003741">
    <property type="entry name" value="LUD_dom"/>
</dbReference>
<accession>A0A1C0AK91</accession>
<evidence type="ECO:0000313" key="3">
    <source>
        <dbReference type="Proteomes" id="UP000093501"/>
    </source>
</evidence>
<evidence type="ECO:0000313" key="2">
    <source>
        <dbReference type="EMBL" id="OCL32946.1"/>
    </source>
</evidence>
<keyword evidence="3" id="KW-1185">Reference proteome</keyword>
<proteinExistence type="predicted"/>
<dbReference type="AlphaFoldDB" id="A0A1C0AK91"/>
<feature type="domain" description="LUD" evidence="1">
    <location>
        <begin position="111"/>
        <end position="215"/>
    </location>
</feature>
<dbReference type="InterPro" id="IPR024185">
    <property type="entry name" value="FTHF_cligase-like_sf"/>
</dbReference>
<name>A0A1C0AK91_9ACTN</name>
<dbReference type="PANTHER" id="PTHR43682">
    <property type="entry name" value="LACTATE UTILIZATION PROTEIN C"/>
    <property type="match status" value="1"/>
</dbReference>
<evidence type="ECO:0000259" key="1">
    <source>
        <dbReference type="Pfam" id="PF02589"/>
    </source>
</evidence>
<dbReference type="SUPFAM" id="SSF100950">
    <property type="entry name" value="NagB/RpiA/CoA transferase-like"/>
    <property type="match status" value="1"/>
</dbReference>
<organism evidence="2 3">
    <name type="scientific">Tessaracoccus lapidicaptus</name>
    <dbReference type="NCBI Taxonomy" id="1427523"/>
    <lineage>
        <taxon>Bacteria</taxon>
        <taxon>Bacillati</taxon>
        <taxon>Actinomycetota</taxon>
        <taxon>Actinomycetes</taxon>
        <taxon>Propionibacteriales</taxon>
        <taxon>Propionibacteriaceae</taxon>
        <taxon>Tessaracoccus</taxon>
    </lineage>
</organism>
<dbReference type="Pfam" id="PF02589">
    <property type="entry name" value="LUD_dom"/>
    <property type="match status" value="1"/>
</dbReference>
<protein>
    <submittedName>
        <fullName evidence="2">Lactate utilization protein C</fullName>
    </submittedName>
</protein>
<dbReference type="EMBL" id="MBQD01000023">
    <property type="protein sequence ID" value="OCL32946.1"/>
    <property type="molecule type" value="Genomic_DNA"/>
</dbReference>
<reference evidence="3" key="1">
    <citation type="submission" date="2016-07" db="EMBL/GenBank/DDBJ databases">
        <authorList>
            <person name="Florea S."/>
            <person name="Webb J.S."/>
            <person name="Jaromczyk J."/>
            <person name="Schardl C.L."/>
        </authorList>
    </citation>
    <scope>NUCLEOTIDE SEQUENCE [LARGE SCALE GENOMIC DNA]</scope>
    <source>
        <strain evidence="3">IPBSL-7</strain>
    </source>
</reference>
<dbReference type="Gene3D" id="3.40.50.10420">
    <property type="entry name" value="NagB/RpiA/CoA transferase-like"/>
    <property type="match status" value="1"/>
</dbReference>
<dbReference type="RefSeq" id="WP_068752053.1">
    <property type="nucleotide sequence ID" value="NZ_LR214441.1"/>
</dbReference>
<gene>
    <name evidence="2" type="ORF">BCR15_06515</name>
</gene>
<sequence>MNAREEVLRRVRRATADVTEDRPEVDVPVEWVYGRPLDTVDVLADFVEKVEDYKATVDRCAESGIGTTIVQALQRLGATSVVVPGGLPGEWTAAIGASGIQVYRDEPPLSHAQLNTIDAVVTTSAVAMADSGTIALDHSAGQGRRALSLLPDRHICVVRADQVVSDVPEGMTRLAPALRERRPVTWLSGGSATSDIELSRVEGVHGPRHLSVVLVEG</sequence>
<dbReference type="PANTHER" id="PTHR43682:SF1">
    <property type="entry name" value="LACTATE UTILIZATION PROTEIN C"/>
    <property type="match status" value="1"/>
</dbReference>
<dbReference type="InterPro" id="IPR037171">
    <property type="entry name" value="NagB/RpiA_transferase-like"/>
</dbReference>
<dbReference type="Proteomes" id="UP000093501">
    <property type="component" value="Unassembled WGS sequence"/>
</dbReference>
<comment type="caution">
    <text evidence="2">The sequence shown here is derived from an EMBL/GenBank/DDBJ whole genome shotgun (WGS) entry which is preliminary data.</text>
</comment>